<evidence type="ECO:0000256" key="5">
    <source>
        <dbReference type="ARBA" id="ARBA00022741"/>
    </source>
</evidence>
<comment type="subcellular location">
    <subcellularLocation>
        <location evidence="1 7">Cytoplasm</location>
    </subcellularLocation>
</comment>
<dbReference type="Pfam" id="PF08245">
    <property type="entry name" value="Mur_ligase_M"/>
    <property type="match status" value="1"/>
</dbReference>
<sequence length="424" mass="43965">MIPVSSLHDRAVALFGLGGSGLATARALIAGGARVTAWDDSPASVEKAVAEGIPTGDLRTLDWSAIAALVLAPGVPLTHPVPHWSVELARKAGVEVIGDIELFCRERRLAVRRPPFAAITGTNGKSTTTALLAHLMKVGGRDAQIGGNFGPAILGLEPPKPGRVYVIECSSYQIDLAPSLDPAVGILLNLSPDHLDRHGTMEHYAAVKERLVAQVEAGGTAVVGVDDDWSRAIADRLESAGKRVVRISVREVLADGISLAGTDLIVTEAGRTVFTLPLAGIGSLRGAHNAQNAAAAFAAARALGLAPEVIATGIKSFPGLAHRMEQVRTIGNVLFVNDSKATNADAAERALVSFDDIFWIAGGKPKAGGITPLAPYFPRVRKAYLIGEATEEFAATLGEAVAFERSGTLDVAVASAARDAAASG</sequence>
<evidence type="ECO:0000256" key="7">
    <source>
        <dbReference type="RuleBase" id="RU003664"/>
    </source>
</evidence>
<keyword evidence="4 10" id="KW-0436">Ligase</keyword>
<name>A0A2W5SYA2_ANCNO</name>
<keyword evidence="7" id="KW-0961">Cell wall biogenesis/degradation</keyword>
<keyword evidence="7" id="KW-0132">Cell division</keyword>
<feature type="domain" description="Mur ligase C-terminal" evidence="8">
    <location>
        <begin position="322"/>
        <end position="418"/>
    </location>
</feature>
<dbReference type="SUPFAM" id="SSF51984">
    <property type="entry name" value="MurCD N-terminal domain"/>
    <property type="match status" value="1"/>
</dbReference>
<comment type="pathway">
    <text evidence="2 7">Cell wall biogenesis; peptidoglycan biosynthesis.</text>
</comment>
<dbReference type="GO" id="GO:0009252">
    <property type="term" value="P:peptidoglycan biosynthetic process"/>
    <property type="evidence" value="ECO:0007669"/>
    <property type="project" value="UniProtKB-UniPathway"/>
</dbReference>
<dbReference type="AlphaFoldDB" id="A0A2W5SYA2"/>
<dbReference type="InterPro" id="IPR005762">
    <property type="entry name" value="MurD"/>
</dbReference>
<dbReference type="PANTHER" id="PTHR43692:SF1">
    <property type="entry name" value="UDP-N-ACETYLMURAMOYLALANINE--D-GLUTAMATE LIGASE"/>
    <property type="match status" value="1"/>
</dbReference>
<dbReference type="SUPFAM" id="SSF53244">
    <property type="entry name" value="MurD-like peptide ligases, peptide-binding domain"/>
    <property type="match status" value="1"/>
</dbReference>
<dbReference type="InterPro" id="IPR004101">
    <property type="entry name" value="Mur_ligase_C"/>
</dbReference>
<feature type="non-terminal residue" evidence="10">
    <location>
        <position position="424"/>
    </location>
</feature>
<keyword evidence="7" id="KW-0131">Cell cycle</keyword>
<keyword evidence="6" id="KW-0067">ATP-binding</keyword>
<evidence type="ECO:0000259" key="8">
    <source>
        <dbReference type="Pfam" id="PF02875"/>
    </source>
</evidence>
<evidence type="ECO:0000256" key="6">
    <source>
        <dbReference type="ARBA" id="ARBA00022840"/>
    </source>
</evidence>
<dbReference type="HAMAP" id="MF_00639">
    <property type="entry name" value="MurD"/>
    <property type="match status" value="1"/>
</dbReference>
<dbReference type="GO" id="GO:0008764">
    <property type="term" value="F:UDP-N-acetylmuramoylalanine-D-glutamate ligase activity"/>
    <property type="evidence" value="ECO:0007669"/>
    <property type="project" value="UniProtKB-EC"/>
</dbReference>
<dbReference type="InterPro" id="IPR013221">
    <property type="entry name" value="Mur_ligase_cen"/>
</dbReference>
<dbReference type="GO" id="GO:0071555">
    <property type="term" value="P:cell wall organization"/>
    <property type="evidence" value="ECO:0007669"/>
    <property type="project" value="UniProtKB-KW"/>
</dbReference>
<dbReference type="GO" id="GO:0008360">
    <property type="term" value="P:regulation of cell shape"/>
    <property type="evidence" value="ECO:0007669"/>
    <property type="project" value="UniProtKB-KW"/>
</dbReference>
<dbReference type="EC" id="6.3.2.9" evidence="7"/>
<dbReference type="Pfam" id="PF02875">
    <property type="entry name" value="Mur_ligase_C"/>
    <property type="match status" value="1"/>
</dbReference>
<protein>
    <recommendedName>
        <fullName evidence="7">UDP-N-acetylmuramoylalanine--D-glutamate ligase</fullName>
        <ecNumber evidence="7">6.3.2.9</ecNumber>
    </recommendedName>
</protein>
<dbReference type="SUPFAM" id="SSF53623">
    <property type="entry name" value="MurD-like peptide ligases, catalytic domain"/>
    <property type="match status" value="1"/>
</dbReference>
<dbReference type="InterPro" id="IPR036565">
    <property type="entry name" value="Mur-like_cat_sf"/>
</dbReference>
<dbReference type="InterPro" id="IPR036615">
    <property type="entry name" value="Mur_ligase_C_dom_sf"/>
</dbReference>
<dbReference type="PANTHER" id="PTHR43692">
    <property type="entry name" value="UDP-N-ACETYLMURAMOYLALANINE--D-GLUTAMATE LIGASE"/>
    <property type="match status" value="1"/>
</dbReference>
<evidence type="ECO:0000313" key="11">
    <source>
        <dbReference type="Proteomes" id="UP000248887"/>
    </source>
</evidence>
<evidence type="ECO:0000256" key="3">
    <source>
        <dbReference type="ARBA" id="ARBA00022490"/>
    </source>
</evidence>
<evidence type="ECO:0000256" key="4">
    <source>
        <dbReference type="ARBA" id="ARBA00022598"/>
    </source>
</evidence>
<comment type="catalytic activity">
    <reaction evidence="7">
        <text>UDP-N-acetyl-alpha-D-muramoyl-L-alanine + D-glutamate + ATP = UDP-N-acetyl-alpha-D-muramoyl-L-alanyl-D-glutamate + ADP + phosphate + H(+)</text>
        <dbReference type="Rhea" id="RHEA:16429"/>
        <dbReference type="ChEBI" id="CHEBI:15378"/>
        <dbReference type="ChEBI" id="CHEBI:29986"/>
        <dbReference type="ChEBI" id="CHEBI:30616"/>
        <dbReference type="ChEBI" id="CHEBI:43474"/>
        <dbReference type="ChEBI" id="CHEBI:83898"/>
        <dbReference type="ChEBI" id="CHEBI:83900"/>
        <dbReference type="ChEBI" id="CHEBI:456216"/>
        <dbReference type="EC" id="6.3.2.9"/>
    </reaction>
</comment>
<dbReference type="UniPathway" id="UPA00219"/>
<gene>
    <name evidence="10" type="ORF">DI549_19470</name>
</gene>
<organism evidence="10 11">
    <name type="scientific">Ancylobacter novellus</name>
    <name type="common">Thiobacillus novellus</name>
    <dbReference type="NCBI Taxonomy" id="921"/>
    <lineage>
        <taxon>Bacteria</taxon>
        <taxon>Pseudomonadati</taxon>
        <taxon>Pseudomonadota</taxon>
        <taxon>Alphaproteobacteria</taxon>
        <taxon>Hyphomicrobiales</taxon>
        <taxon>Xanthobacteraceae</taxon>
        <taxon>Ancylobacter</taxon>
    </lineage>
</organism>
<dbReference type="NCBIfam" id="TIGR01087">
    <property type="entry name" value="murD"/>
    <property type="match status" value="1"/>
</dbReference>
<dbReference type="Gene3D" id="3.40.1190.10">
    <property type="entry name" value="Mur-like, catalytic domain"/>
    <property type="match status" value="1"/>
</dbReference>
<evidence type="ECO:0000313" key="10">
    <source>
        <dbReference type="EMBL" id="PZQ79690.1"/>
    </source>
</evidence>
<keyword evidence="3" id="KW-0963">Cytoplasm</keyword>
<keyword evidence="5" id="KW-0547">Nucleotide-binding</keyword>
<keyword evidence="7" id="KW-0573">Peptidoglycan synthesis</keyword>
<dbReference type="Gene3D" id="3.40.50.720">
    <property type="entry name" value="NAD(P)-binding Rossmann-like Domain"/>
    <property type="match status" value="1"/>
</dbReference>
<evidence type="ECO:0000256" key="1">
    <source>
        <dbReference type="ARBA" id="ARBA00004496"/>
    </source>
</evidence>
<reference evidence="10 11" key="1">
    <citation type="submission" date="2017-08" db="EMBL/GenBank/DDBJ databases">
        <title>Infants hospitalized years apart are colonized by the same room-sourced microbial strains.</title>
        <authorList>
            <person name="Brooks B."/>
            <person name="Olm M.R."/>
            <person name="Firek B.A."/>
            <person name="Baker R."/>
            <person name="Thomas B.C."/>
            <person name="Morowitz M.J."/>
            <person name="Banfield J.F."/>
        </authorList>
    </citation>
    <scope>NUCLEOTIDE SEQUENCE [LARGE SCALE GENOMIC DNA]</scope>
    <source>
        <strain evidence="10">S2_005_001_R2_27</strain>
    </source>
</reference>
<dbReference type="Proteomes" id="UP000248887">
    <property type="component" value="Unassembled WGS sequence"/>
</dbReference>
<dbReference type="Gene3D" id="3.90.190.20">
    <property type="entry name" value="Mur ligase, C-terminal domain"/>
    <property type="match status" value="1"/>
</dbReference>
<evidence type="ECO:0000256" key="2">
    <source>
        <dbReference type="ARBA" id="ARBA00004752"/>
    </source>
</evidence>
<comment type="caution">
    <text evidence="10">The sequence shown here is derived from an EMBL/GenBank/DDBJ whole genome shotgun (WGS) entry which is preliminary data.</text>
</comment>
<feature type="domain" description="Mur ligase central" evidence="9">
    <location>
        <begin position="119"/>
        <end position="300"/>
    </location>
</feature>
<accession>A0A2W5SYA2</accession>
<dbReference type="EMBL" id="QFQD01000080">
    <property type="protein sequence ID" value="PZQ79690.1"/>
    <property type="molecule type" value="Genomic_DNA"/>
</dbReference>
<keyword evidence="7" id="KW-0133">Cell shape</keyword>
<dbReference type="GO" id="GO:0051301">
    <property type="term" value="P:cell division"/>
    <property type="evidence" value="ECO:0007669"/>
    <property type="project" value="UniProtKB-KW"/>
</dbReference>
<dbReference type="GO" id="GO:0005737">
    <property type="term" value="C:cytoplasm"/>
    <property type="evidence" value="ECO:0007669"/>
    <property type="project" value="UniProtKB-SubCell"/>
</dbReference>
<comment type="function">
    <text evidence="7">Cell wall formation. Catalyzes the addition of glutamate to the nucleotide precursor UDP-N-acetylmuramoyl-L-alanine (UMA).</text>
</comment>
<dbReference type="GO" id="GO:0005524">
    <property type="term" value="F:ATP binding"/>
    <property type="evidence" value="ECO:0007669"/>
    <property type="project" value="UniProtKB-KW"/>
</dbReference>
<evidence type="ECO:0000259" key="9">
    <source>
        <dbReference type="Pfam" id="PF08245"/>
    </source>
</evidence>
<proteinExistence type="inferred from homology"/>